<evidence type="ECO:0000313" key="3">
    <source>
        <dbReference type="EMBL" id="MBC3764600.1"/>
    </source>
</evidence>
<comment type="caution">
    <text evidence="3">The sequence shown here is derived from an EMBL/GenBank/DDBJ whole genome shotgun (WGS) entry which is preliminary data.</text>
</comment>
<dbReference type="RefSeq" id="WP_186505063.1">
    <property type="nucleotide sequence ID" value="NZ_JACNEP010000001.1"/>
</dbReference>
<dbReference type="SMART" id="SM00899">
    <property type="entry name" value="FeoA"/>
    <property type="match status" value="1"/>
</dbReference>
<evidence type="ECO:0000313" key="4">
    <source>
        <dbReference type="Proteomes" id="UP000601768"/>
    </source>
</evidence>
<evidence type="ECO:0000259" key="2">
    <source>
        <dbReference type="SMART" id="SM00899"/>
    </source>
</evidence>
<dbReference type="InterPro" id="IPR007167">
    <property type="entry name" value="Fe-transptr_FeoA-like"/>
</dbReference>
<dbReference type="InterPro" id="IPR008988">
    <property type="entry name" value="Transcriptional_repressor_C"/>
</dbReference>
<organism evidence="3 4">
    <name type="scientific">Neptunicella marina</name>
    <dbReference type="NCBI Taxonomy" id="2125989"/>
    <lineage>
        <taxon>Bacteria</taxon>
        <taxon>Pseudomonadati</taxon>
        <taxon>Pseudomonadota</taxon>
        <taxon>Gammaproteobacteria</taxon>
        <taxon>Alteromonadales</taxon>
        <taxon>Alteromonadaceae</taxon>
        <taxon>Neptunicella</taxon>
    </lineage>
</organism>
<dbReference type="Pfam" id="PF04023">
    <property type="entry name" value="FeoA"/>
    <property type="match status" value="1"/>
</dbReference>
<reference evidence="3" key="1">
    <citation type="journal article" date="2018" name="Int. J. Syst. Evol. Microbiol.">
        <title>Neptunicella marina gen. nov., sp. nov., isolated from surface seawater.</title>
        <authorList>
            <person name="Liu X."/>
            <person name="Lai Q."/>
            <person name="Du Y."/>
            <person name="Zhang X."/>
            <person name="Liu Z."/>
            <person name="Sun F."/>
            <person name="Shao Z."/>
        </authorList>
    </citation>
    <scope>NUCLEOTIDE SEQUENCE</scope>
    <source>
        <strain evidence="3">S27-2</strain>
    </source>
</reference>
<keyword evidence="4" id="KW-1185">Reference proteome</keyword>
<dbReference type="Gene3D" id="2.30.30.90">
    <property type="match status" value="1"/>
</dbReference>
<dbReference type="Proteomes" id="UP000601768">
    <property type="component" value="Unassembled WGS sequence"/>
</dbReference>
<dbReference type="EMBL" id="JACNEP010000001">
    <property type="protein sequence ID" value="MBC3764600.1"/>
    <property type="molecule type" value="Genomic_DNA"/>
</dbReference>
<dbReference type="InterPro" id="IPR038157">
    <property type="entry name" value="FeoA_core_dom"/>
</dbReference>
<name>A0A8J6LX60_9ALTE</name>
<feature type="domain" description="Ferrous iron transporter FeoA-like" evidence="2">
    <location>
        <begin position="1"/>
        <end position="74"/>
    </location>
</feature>
<keyword evidence="1" id="KW-0408">Iron</keyword>
<dbReference type="AlphaFoldDB" id="A0A8J6LX60"/>
<dbReference type="GO" id="GO:0046914">
    <property type="term" value="F:transition metal ion binding"/>
    <property type="evidence" value="ECO:0007669"/>
    <property type="project" value="InterPro"/>
</dbReference>
<dbReference type="SUPFAM" id="SSF50037">
    <property type="entry name" value="C-terminal domain of transcriptional repressors"/>
    <property type="match status" value="1"/>
</dbReference>
<reference evidence="3" key="2">
    <citation type="submission" date="2020-08" db="EMBL/GenBank/DDBJ databases">
        <authorList>
            <person name="Lai Q."/>
        </authorList>
    </citation>
    <scope>NUCLEOTIDE SEQUENCE</scope>
    <source>
        <strain evidence="3">S27-2</strain>
    </source>
</reference>
<accession>A0A8J6LX60</accession>
<sequence>MTLWDIKVKQIAQIHSLSSMLSSAVSQRLDEMGFNPGQNVICLRRSPLKGPVVVQIGDSVYSLEQNVANKIQLA</sequence>
<evidence type="ECO:0000256" key="1">
    <source>
        <dbReference type="ARBA" id="ARBA00023004"/>
    </source>
</evidence>
<gene>
    <name evidence="3" type="ORF">H8B19_01835</name>
</gene>
<proteinExistence type="predicted"/>
<protein>
    <submittedName>
        <fullName evidence="3">Ferrous iron transport protein A</fullName>
    </submittedName>
</protein>